<name>A0A1E1LSW0_9HELO</name>
<dbReference type="Proteomes" id="UP000178129">
    <property type="component" value="Unassembled WGS sequence"/>
</dbReference>
<evidence type="ECO:0000313" key="2">
    <source>
        <dbReference type="EMBL" id="CZT13591.1"/>
    </source>
</evidence>
<gene>
    <name evidence="2" type="ORF">RCO7_10832</name>
</gene>
<reference evidence="3" key="1">
    <citation type="submission" date="2016-03" db="EMBL/GenBank/DDBJ databases">
        <authorList>
            <person name="Ploux O."/>
        </authorList>
    </citation>
    <scope>NUCLEOTIDE SEQUENCE [LARGE SCALE GENOMIC DNA]</scope>
    <source>
        <strain evidence="3">UK7</strain>
    </source>
</reference>
<evidence type="ECO:0000256" key="1">
    <source>
        <dbReference type="SAM" id="MobiDB-lite"/>
    </source>
</evidence>
<dbReference type="EMBL" id="FJUW01000091">
    <property type="protein sequence ID" value="CZT13591.1"/>
    <property type="molecule type" value="Genomic_DNA"/>
</dbReference>
<dbReference type="InParanoid" id="A0A1E1LSW0"/>
<accession>A0A1E1LSW0</accession>
<keyword evidence="3" id="KW-1185">Reference proteome</keyword>
<protein>
    <submittedName>
        <fullName evidence="2">Uncharacterized protein</fullName>
    </submittedName>
</protein>
<feature type="region of interest" description="Disordered" evidence="1">
    <location>
        <begin position="79"/>
        <end position="148"/>
    </location>
</feature>
<sequence length="148" mass="18481">MPHSYNSRQPCPYRCAGQCPDCRRLLSPSTREQVTTLNCDDCNHDFKVYGPVSLIRGPQYHPGCPERERVWRLFYQREQKEREKKEREKKEREKRESERRERAIKEERAKADRERRDEEREKEDRENKRREEETRKREQMERRSERRR</sequence>
<proteinExistence type="predicted"/>
<organism evidence="2 3">
    <name type="scientific">Rhynchosporium graminicola</name>
    <dbReference type="NCBI Taxonomy" id="2792576"/>
    <lineage>
        <taxon>Eukaryota</taxon>
        <taxon>Fungi</taxon>
        <taxon>Dikarya</taxon>
        <taxon>Ascomycota</taxon>
        <taxon>Pezizomycotina</taxon>
        <taxon>Leotiomycetes</taxon>
        <taxon>Helotiales</taxon>
        <taxon>Ploettnerulaceae</taxon>
        <taxon>Rhynchosporium</taxon>
    </lineage>
</organism>
<evidence type="ECO:0000313" key="3">
    <source>
        <dbReference type="Proteomes" id="UP000178129"/>
    </source>
</evidence>
<comment type="caution">
    <text evidence="2">The sequence shown here is derived from an EMBL/GenBank/DDBJ whole genome shotgun (WGS) entry which is preliminary data.</text>
</comment>
<dbReference type="AlphaFoldDB" id="A0A1E1LSW0"/>